<dbReference type="GO" id="GO:0006888">
    <property type="term" value="P:endoplasmic reticulum to Golgi vesicle-mediated transport"/>
    <property type="evidence" value="ECO:0007669"/>
    <property type="project" value="UniProtKB-UniRule"/>
</dbReference>
<evidence type="ECO:0000256" key="5">
    <source>
        <dbReference type="RuleBase" id="RU367026"/>
    </source>
</evidence>
<dbReference type="Ensembl" id="ENSNMLT00000040160.1">
    <property type="protein sequence ID" value="ENSNMLP00000036028.1"/>
    <property type="gene ID" value="ENSNMLG00000022391.1"/>
</dbReference>
<keyword evidence="2" id="KW-0812">Transmembrane</keyword>
<comment type="similarity">
    <text evidence="5">Belongs to the BCAP29/BCAP31 family.</text>
</comment>
<reference evidence="8" key="2">
    <citation type="submission" date="2025-09" db="UniProtKB">
        <authorList>
            <consortium name="Ensembl"/>
        </authorList>
    </citation>
    <scope>IDENTIFICATION</scope>
</reference>
<keyword evidence="5" id="KW-0931">ER-Golgi transport</keyword>
<evidence type="ECO:0000313" key="9">
    <source>
        <dbReference type="Proteomes" id="UP000694523"/>
    </source>
</evidence>
<dbReference type="GO" id="GO:0006886">
    <property type="term" value="P:intracellular protein transport"/>
    <property type="evidence" value="ECO:0007669"/>
    <property type="project" value="UniProtKB-UniRule"/>
</dbReference>
<dbReference type="Proteomes" id="UP000694523">
    <property type="component" value="Unplaced"/>
</dbReference>
<dbReference type="GO" id="GO:0070973">
    <property type="term" value="P:protein localization to endoplasmic reticulum exit site"/>
    <property type="evidence" value="ECO:0007669"/>
    <property type="project" value="UniProtKB-UniRule"/>
</dbReference>
<keyword evidence="9" id="KW-1185">Reference proteome</keyword>
<keyword evidence="5" id="KW-0256">Endoplasmic reticulum</keyword>
<evidence type="ECO:0000256" key="6">
    <source>
        <dbReference type="SAM" id="Coils"/>
    </source>
</evidence>
<reference evidence="8" key="1">
    <citation type="submission" date="2025-08" db="UniProtKB">
        <authorList>
            <consortium name="Ensembl"/>
        </authorList>
    </citation>
    <scope>IDENTIFICATION</scope>
</reference>
<dbReference type="Pfam" id="PF05529">
    <property type="entry name" value="Bap31"/>
    <property type="match status" value="1"/>
</dbReference>
<organism evidence="8 9">
    <name type="scientific">Neogobius melanostomus</name>
    <name type="common">round goby</name>
    <dbReference type="NCBI Taxonomy" id="47308"/>
    <lineage>
        <taxon>Eukaryota</taxon>
        <taxon>Metazoa</taxon>
        <taxon>Chordata</taxon>
        <taxon>Craniata</taxon>
        <taxon>Vertebrata</taxon>
        <taxon>Euteleostomi</taxon>
        <taxon>Actinopterygii</taxon>
        <taxon>Neopterygii</taxon>
        <taxon>Teleostei</taxon>
        <taxon>Neoteleostei</taxon>
        <taxon>Acanthomorphata</taxon>
        <taxon>Gobiaria</taxon>
        <taxon>Gobiiformes</taxon>
        <taxon>Gobioidei</taxon>
        <taxon>Gobiidae</taxon>
        <taxon>Benthophilinae</taxon>
        <taxon>Neogobiini</taxon>
        <taxon>Neogobius</taxon>
    </lineage>
</organism>
<dbReference type="GO" id="GO:0005789">
    <property type="term" value="C:endoplasmic reticulum membrane"/>
    <property type="evidence" value="ECO:0007669"/>
    <property type="project" value="UniProtKB-SubCell"/>
</dbReference>
<dbReference type="AlphaFoldDB" id="A0A8C6WW68"/>
<evidence type="ECO:0000256" key="4">
    <source>
        <dbReference type="ARBA" id="ARBA00023136"/>
    </source>
</evidence>
<keyword evidence="6" id="KW-0175">Coiled coil</keyword>
<dbReference type="InterPro" id="IPR008417">
    <property type="entry name" value="BAP29/BAP31"/>
</dbReference>
<accession>A0A8C6WW68</accession>
<dbReference type="PANTHER" id="PTHR12701">
    <property type="entry name" value="BCR-ASSOCIATED PROTEIN, BAP"/>
    <property type="match status" value="1"/>
</dbReference>
<evidence type="ECO:0000256" key="2">
    <source>
        <dbReference type="ARBA" id="ARBA00022692"/>
    </source>
</evidence>
<keyword evidence="4" id="KW-0472">Membrane</keyword>
<comment type="subcellular location">
    <subcellularLocation>
        <location evidence="5">Endoplasmic reticulum membrane</location>
        <topology evidence="5">Multi-pass membrane protein</topology>
    </subcellularLocation>
    <subcellularLocation>
        <location evidence="1">Membrane</location>
        <topology evidence="1">Multi-pass membrane protein</topology>
    </subcellularLocation>
</comment>
<evidence type="ECO:0000259" key="7">
    <source>
        <dbReference type="Pfam" id="PF05529"/>
    </source>
</evidence>
<proteinExistence type="inferred from homology"/>
<evidence type="ECO:0000256" key="1">
    <source>
        <dbReference type="ARBA" id="ARBA00004141"/>
    </source>
</evidence>
<sequence>MDSSGIVSLFRSGGKHHIMHTFHSGKKMAPGFQLGHLELSQSLLEQMLLDYDHGPHGSVLGKHSALVETHICSYQRAGITFSQLFSDALREVQKYSGPEPMQDAIVNPNVFDHVHMKLFRGQRNLYISGFSLFLWLIMRRLVTLLNQAAVSEEKSAALQATMDNMANEARQHEEEHKMLRQTLFDDEKTMTTKISS</sequence>
<feature type="coiled-coil region" evidence="6">
    <location>
        <begin position="155"/>
        <end position="182"/>
    </location>
</feature>
<evidence type="ECO:0000256" key="3">
    <source>
        <dbReference type="ARBA" id="ARBA00022989"/>
    </source>
</evidence>
<evidence type="ECO:0000313" key="8">
    <source>
        <dbReference type="Ensembl" id="ENSNMLP00000036028.1"/>
    </source>
</evidence>
<keyword evidence="5" id="KW-0813">Transport</keyword>
<keyword evidence="5" id="KW-0653">Protein transport</keyword>
<dbReference type="PANTHER" id="PTHR12701:SF5">
    <property type="entry name" value="B-CELL RECEPTOR-ASSOCIATED PROTEIN 29"/>
    <property type="match status" value="1"/>
</dbReference>
<name>A0A8C6WW68_9GOBI</name>
<dbReference type="InterPro" id="IPR040463">
    <property type="entry name" value="BAP29/BAP31_N"/>
</dbReference>
<keyword evidence="3" id="KW-1133">Transmembrane helix</keyword>
<protein>
    <recommendedName>
        <fullName evidence="5">Endoplasmic reticulum transmembrane protein</fullName>
    </recommendedName>
</protein>
<comment type="function">
    <text evidence="5">May play a role in anterograde transport of membrane proteins from the endoplasmic reticulum to the Golgi.</text>
</comment>
<feature type="domain" description="BAP29/BAP31 transmembrane" evidence="7">
    <location>
        <begin position="81"/>
        <end position="157"/>
    </location>
</feature>